<dbReference type="GeneID" id="63210749"/>
<name>A0A7G8LHU4_9CAUD</name>
<protein>
    <submittedName>
        <fullName evidence="1">Uncharacterized protein</fullName>
    </submittedName>
</protein>
<proteinExistence type="predicted"/>
<dbReference type="Proteomes" id="UP000515841">
    <property type="component" value="Segment"/>
</dbReference>
<accession>A0A7G8LHU4</accession>
<sequence>MSKRESGSWFAIKPYHKMPEMPPEYDCKVYPITSSAKEVLVTLERGQVPVSSRRLTTHSLHTEEQFAHVVRVAAHELWDEQRRTDQVKEWLKEKVWET</sequence>
<dbReference type="KEGG" id="vg:63210749"/>
<dbReference type="EMBL" id="MT658803">
    <property type="protein sequence ID" value="QNJ56816.1"/>
    <property type="molecule type" value="Genomic_DNA"/>
</dbReference>
<organism evidence="1 2">
    <name type="scientific">Mycobacterium phage Reindeer</name>
    <dbReference type="NCBI Taxonomy" id="2762283"/>
    <lineage>
        <taxon>Viruses</taxon>
        <taxon>Duplodnaviria</taxon>
        <taxon>Heunggongvirae</taxon>
        <taxon>Uroviricota</taxon>
        <taxon>Caudoviricetes</taxon>
        <taxon>Vilmaviridae</taxon>
        <taxon>Mclasvirinae</taxon>
        <taxon>Bongovirus</taxon>
        <taxon>Bongovirus reindeer</taxon>
    </lineage>
</organism>
<reference evidence="1 2" key="1">
    <citation type="submission" date="2020-06" db="EMBL/GenBank/DDBJ databases">
        <authorList>
            <person name="Spencer C.E."/>
            <person name="Frederick G.D."/>
            <person name="Baliraine F.N."/>
            <person name="Favela G."/>
            <person name="Farmer V."/>
            <person name="Galindo A."/>
            <person name="Garlena R.A."/>
            <person name="Russell D.A."/>
            <person name="Pope W.H."/>
            <person name="Jacobs-Sera D."/>
            <person name="Hatfull G.F."/>
        </authorList>
    </citation>
    <scope>NUCLEOTIDE SEQUENCE [LARGE SCALE GENOMIC DNA]</scope>
</reference>
<keyword evidence="2" id="KW-1185">Reference proteome</keyword>
<evidence type="ECO:0000313" key="1">
    <source>
        <dbReference type="EMBL" id="QNJ56816.1"/>
    </source>
</evidence>
<gene>
    <name evidence="1" type="primary">6</name>
    <name evidence="1" type="ORF">SEA_REINDEER_6</name>
</gene>
<evidence type="ECO:0000313" key="2">
    <source>
        <dbReference type="Proteomes" id="UP000515841"/>
    </source>
</evidence>
<dbReference type="RefSeq" id="YP_010014067.1">
    <property type="nucleotide sequence ID" value="NC_053516.1"/>
</dbReference>